<feature type="compositionally biased region" description="Basic and acidic residues" evidence="1">
    <location>
        <begin position="137"/>
        <end position="146"/>
    </location>
</feature>
<feature type="compositionally biased region" description="Basic and acidic residues" evidence="1">
    <location>
        <begin position="61"/>
        <end position="74"/>
    </location>
</feature>
<evidence type="ECO:0000313" key="2">
    <source>
        <dbReference type="EMBL" id="MBW0535212.1"/>
    </source>
</evidence>
<feature type="region of interest" description="Disordered" evidence="1">
    <location>
        <begin position="1"/>
        <end position="81"/>
    </location>
</feature>
<gene>
    <name evidence="2" type="ORF">O181_074927</name>
</gene>
<reference evidence="2" key="1">
    <citation type="submission" date="2021-03" db="EMBL/GenBank/DDBJ databases">
        <title>Draft genome sequence of rust myrtle Austropuccinia psidii MF-1, a brazilian biotype.</title>
        <authorList>
            <person name="Quecine M.C."/>
            <person name="Pachon D.M.R."/>
            <person name="Bonatelli M.L."/>
            <person name="Correr F.H."/>
            <person name="Franceschini L.M."/>
            <person name="Leite T.F."/>
            <person name="Margarido G.R.A."/>
            <person name="Almeida C.A."/>
            <person name="Ferrarezi J.A."/>
            <person name="Labate C.A."/>
        </authorList>
    </citation>
    <scope>NUCLEOTIDE SEQUENCE</scope>
    <source>
        <strain evidence="2">MF-1</strain>
    </source>
</reference>
<dbReference type="EMBL" id="AVOT02040060">
    <property type="protein sequence ID" value="MBW0535212.1"/>
    <property type="molecule type" value="Genomic_DNA"/>
</dbReference>
<dbReference type="Proteomes" id="UP000765509">
    <property type="component" value="Unassembled WGS sequence"/>
</dbReference>
<accession>A0A9Q3ICE7</accession>
<feature type="compositionally biased region" description="Polar residues" evidence="1">
    <location>
        <begin position="148"/>
        <end position="158"/>
    </location>
</feature>
<dbReference type="AlphaFoldDB" id="A0A9Q3ICE7"/>
<protein>
    <submittedName>
        <fullName evidence="2">Uncharacterized protein</fullName>
    </submittedName>
</protein>
<name>A0A9Q3ICE7_9BASI</name>
<keyword evidence="3" id="KW-1185">Reference proteome</keyword>
<feature type="compositionally biased region" description="Polar residues" evidence="1">
    <location>
        <begin position="41"/>
        <end position="59"/>
    </location>
</feature>
<evidence type="ECO:0000256" key="1">
    <source>
        <dbReference type="SAM" id="MobiDB-lite"/>
    </source>
</evidence>
<sequence>MHVSEGPESKPQISSKANPQSKFPCEFLLNPGRNPVASQDPFGQSKQPTLNIPSGSQVHVGNEKQVDGGRHKGPLENVTLSGLLEGNPGLILHQKKVTGPHHPYASKLRTGNASSSREKIVDDEHGNMSPTQSETNDEPRREDFTAHEQGTQSNSEFTHPQIPLPQTMLAQSEMRQQRNQARKAHNVAKHASQKEKQKWLKAELPENVHGMRSAVHAHFLLLLKVRDKDFSSLPAPPSTAEDDIAIQVAGHLGYFPKVVFNEPSTQVQSQGFQSYCKNRLHKLGLKQFTYDWESSWKHPF</sequence>
<dbReference type="OrthoDB" id="2519055at2759"/>
<evidence type="ECO:0000313" key="3">
    <source>
        <dbReference type="Proteomes" id="UP000765509"/>
    </source>
</evidence>
<organism evidence="2 3">
    <name type="scientific">Austropuccinia psidii MF-1</name>
    <dbReference type="NCBI Taxonomy" id="1389203"/>
    <lineage>
        <taxon>Eukaryota</taxon>
        <taxon>Fungi</taxon>
        <taxon>Dikarya</taxon>
        <taxon>Basidiomycota</taxon>
        <taxon>Pucciniomycotina</taxon>
        <taxon>Pucciniomycetes</taxon>
        <taxon>Pucciniales</taxon>
        <taxon>Sphaerophragmiaceae</taxon>
        <taxon>Austropuccinia</taxon>
    </lineage>
</organism>
<comment type="caution">
    <text evidence="2">The sequence shown here is derived from an EMBL/GenBank/DDBJ whole genome shotgun (WGS) entry which is preliminary data.</text>
</comment>
<feature type="compositionally biased region" description="Polar residues" evidence="1">
    <location>
        <begin position="11"/>
        <end position="21"/>
    </location>
</feature>
<proteinExistence type="predicted"/>
<feature type="compositionally biased region" description="Basic and acidic residues" evidence="1">
    <location>
        <begin position="116"/>
        <end position="126"/>
    </location>
</feature>
<feature type="region of interest" description="Disordered" evidence="1">
    <location>
        <begin position="94"/>
        <end position="161"/>
    </location>
</feature>